<feature type="compositionally biased region" description="Polar residues" evidence="1">
    <location>
        <begin position="67"/>
        <end position="80"/>
    </location>
</feature>
<keyword evidence="5" id="KW-1185">Reference proteome</keyword>
<dbReference type="SUPFAM" id="SSF47090">
    <property type="entry name" value="PGBD-like"/>
    <property type="match status" value="1"/>
</dbReference>
<organism evidence="4 5">
    <name type="scientific">Hypericibacter adhaerens</name>
    <dbReference type="NCBI Taxonomy" id="2602016"/>
    <lineage>
        <taxon>Bacteria</taxon>
        <taxon>Pseudomonadati</taxon>
        <taxon>Pseudomonadota</taxon>
        <taxon>Alphaproteobacteria</taxon>
        <taxon>Rhodospirillales</taxon>
        <taxon>Dongiaceae</taxon>
        <taxon>Hypericibacter</taxon>
    </lineage>
</organism>
<evidence type="ECO:0000256" key="1">
    <source>
        <dbReference type="SAM" id="MobiDB-lite"/>
    </source>
</evidence>
<dbReference type="Gene3D" id="1.10.101.10">
    <property type="entry name" value="PGBD-like superfamily/PGBD"/>
    <property type="match status" value="1"/>
</dbReference>
<evidence type="ECO:0000313" key="4">
    <source>
        <dbReference type="EMBL" id="QEX20907.1"/>
    </source>
</evidence>
<dbReference type="Proteomes" id="UP000325797">
    <property type="component" value="Chromosome"/>
</dbReference>
<evidence type="ECO:0000256" key="2">
    <source>
        <dbReference type="SAM" id="Phobius"/>
    </source>
</evidence>
<keyword evidence="2" id="KW-1133">Transmembrane helix</keyword>
<evidence type="ECO:0000259" key="3">
    <source>
        <dbReference type="Pfam" id="PF01471"/>
    </source>
</evidence>
<dbReference type="OrthoDB" id="2080452at2"/>
<feature type="transmembrane region" description="Helical" evidence="2">
    <location>
        <begin position="202"/>
        <end position="225"/>
    </location>
</feature>
<dbReference type="AlphaFoldDB" id="A0A5J6MUP3"/>
<feature type="region of interest" description="Disordered" evidence="1">
    <location>
        <begin position="169"/>
        <end position="192"/>
    </location>
</feature>
<reference evidence="4 5" key="1">
    <citation type="submission" date="2019-08" db="EMBL/GenBank/DDBJ databases">
        <title>Hyperibacter terrae gen. nov., sp. nov. and Hyperibacter viscosus sp. nov., two new members in the family Rhodospirillaceae isolated from the rhizosphere of Hypericum perforatum.</title>
        <authorList>
            <person name="Noviana Z."/>
        </authorList>
    </citation>
    <scope>NUCLEOTIDE SEQUENCE [LARGE SCALE GENOMIC DNA]</scope>
    <source>
        <strain evidence="4 5">R5959</strain>
    </source>
</reference>
<sequence>MADQAKERPHSPGESADPREARREAPAARHAADAGGALRLNQEAVPLPSVESDPLAEAARHFRERQAQSAGITELPSRTRTLPAGDVARDLMADDGQLPGLALPSTTSSAPVAPPPPPALADTPAPLIASDELRLPSARESRDAMARASALAAAAPVLTTLDLPSAPSTPLAGETTIGTAKLPPLPAIDPQRRLASGPSSNLRLFAGLSVIIAAFAGSLVWIAMWRADSFSSGVEAMIDVSPEDLVQTAAGGNGGTSLASADTSGTVTATLLVRDTELMLTKLDFDPGPADGVLDDTTRDAIRRYQQVAGLPETGEPSQELLDELREVVAAIGTP</sequence>
<keyword evidence="2" id="KW-0472">Membrane</keyword>
<proteinExistence type="predicted"/>
<name>A0A5J6MUP3_9PROT</name>
<protein>
    <recommendedName>
        <fullName evidence="3">Peptidoglycan binding-like domain-containing protein</fullName>
    </recommendedName>
</protein>
<feature type="compositionally biased region" description="Basic and acidic residues" evidence="1">
    <location>
        <begin position="1"/>
        <end position="32"/>
    </location>
</feature>
<feature type="compositionally biased region" description="Low complexity" evidence="1">
    <location>
        <begin position="102"/>
        <end position="111"/>
    </location>
</feature>
<gene>
    <name evidence="4" type="ORF">FRZ61_08270</name>
</gene>
<feature type="region of interest" description="Disordered" evidence="1">
    <location>
        <begin position="1"/>
        <end position="84"/>
    </location>
</feature>
<accession>A0A5J6MUP3</accession>
<dbReference type="InterPro" id="IPR002477">
    <property type="entry name" value="Peptidoglycan-bd-like"/>
</dbReference>
<dbReference type="InterPro" id="IPR036365">
    <property type="entry name" value="PGBD-like_sf"/>
</dbReference>
<dbReference type="InterPro" id="IPR036366">
    <property type="entry name" value="PGBDSf"/>
</dbReference>
<dbReference type="KEGG" id="hadh:FRZ61_08270"/>
<dbReference type="EMBL" id="CP042582">
    <property type="protein sequence ID" value="QEX20907.1"/>
    <property type="molecule type" value="Genomic_DNA"/>
</dbReference>
<keyword evidence="2" id="KW-0812">Transmembrane</keyword>
<feature type="region of interest" description="Disordered" evidence="1">
    <location>
        <begin position="96"/>
        <end position="117"/>
    </location>
</feature>
<feature type="domain" description="Peptidoglycan binding-like" evidence="3">
    <location>
        <begin position="273"/>
        <end position="324"/>
    </location>
</feature>
<evidence type="ECO:0000313" key="5">
    <source>
        <dbReference type="Proteomes" id="UP000325797"/>
    </source>
</evidence>
<dbReference type="Pfam" id="PF01471">
    <property type="entry name" value="PG_binding_1"/>
    <property type="match status" value="1"/>
</dbReference>